<dbReference type="Pfam" id="PF20160">
    <property type="entry name" value="C-JID"/>
    <property type="match status" value="2"/>
</dbReference>
<evidence type="ECO:0000256" key="7">
    <source>
        <dbReference type="ARBA" id="ARBA00047304"/>
    </source>
</evidence>
<dbReference type="GO" id="GO:0006952">
    <property type="term" value="P:defense response"/>
    <property type="evidence" value="ECO:0007669"/>
    <property type="project" value="UniProtKB-KW"/>
</dbReference>
<dbReference type="SUPFAM" id="SSF52200">
    <property type="entry name" value="Toll/Interleukin receptor TIR domain"/>
    <property type="match status" value="2"/>
</dbReference>
<accession>A0A8X7VWT4</accession>
<dbReference type="InterPro" id="IPR003593">
    <property type="entry name" value="AAA+_ATPase"/>
</dbReference>
<keyword evidence="3" id="KW-0677">Repeat</keyword>
<dbReference type="Pfam" id="PF07725">
    <property type="entry name" value="LRR_3"/>
    <property type="match status" value="2"/>
</dbReference>
<dbReference type="InterPro" id="IPR042197">
    <property type="entry name" value="Apaf_helical"/>
</dbReference>
<dbReference type="InterPro" id="IPR001611">
    <property type="entry name" value="Leu-rich_rpt"/>
</dbReference>
<keyword evidence="4" id="KW-0378">Hydrolase</keyword>
<dbReference type="InterPro" id="IPR032675">
    <property type="entry name" value="LRR_dom_sf"/>
</dbReference>
<evidence type="ECO:0000313" key="11">
    <source>
        <dbReference type="Proteomes" id="UP000886595"/>
    </source>
</evidence>
<proteinExistence type="predicted"/>
<dbReference type="InterPro" id="IPR011713">
    <property type="entry name" value="Leu-rich_rpt_3"/>
</dbReference>
<dbReference type="FunFam" id="3.40.50.10140:FF:000007">
    <property type="entry name" value="Disease resistance protein (TIR-NBS-LRR class)"/>
    <property type="match status" value="2"/>
</dbReference>
<evidence type="ECO:0000256" key="1">
    <source>
        <dbReference type="ARBA" id="ARBA00011982"/>
    </source>
</evidence>
<keyword evidence="6" id="KW-0520">NAD</keyword>
<dbReference type="GO" id="GO:0061809">
    <property type="term" value="F:NAD+ nucleosidase activity, cyclic ADP-ribose generating"/>
    <property type="evidence" value="ECO:0007669"/>
    <property type="project" value="UniProtKB-EC"/>
</dbReference>
<dbReference type="InterPro" id="IPR045344">
    <property type="entry name" value="C-JID"/>
</dbReference>
<gene>
    <name evidence="10" type="ORF">Bca52824_012354</name>
</gene>
<dbReference type="InterPro" id="IPR036390">
    <property type="entry name" value="WH_DNA-bd_sf"/>
</dbReference>
<dbReference type="Gene3D" id="3.40.50.10140">
    <property type="entry name" value="Toll/interleukin-1 receptor homology (TIR) domain"/>
    <property type="match status" value="2"/>
</dbReference>
<evidence type="ECO:0000259" key="9">
    <source>
        <dbReference type="PROSITE" id="PS50104"/>
    </source>
</evidence>
<dbReference type="InterPro" id="IPR002182">
    <property type="entry name" value="NB-ARC"/>
</dbReference>
<dbReference type="PANTHER" id="PTHR11017:SF297">
    <property type="entry name" value="ADP-RIBOSYL CYCLASE_CYCLIC ADP-RIBOSE HYDROLASE"/>
    <property type="match status" value="1"/>
</dbReference>
<keyword evidence="11" id="KW-1185">Reference proteome</keyword>
<dbReference type="FunFam" id="1.10.8.430:FF:000002">
    <property type="entry name" value="Disease resistance protein (TIR-NBS-LRR class)"/>
    <property type="match status" value="2"/>
</dbReference>
<dbReference type="FunFam" id="3.40.50.300:FF:001002">
    <property type="entry name" value="Disease resistance protein (TIR-NBS-LRR class)"/>
    <property type="match status" value="2"/>
</dbReference>
<dbReference type="OrthoDB" id="1097549at2759"/>
<protein>
    <recommendedName>
        <fullName evidence="1">ADP-ribosyl cyclase/cyclic ADP-ribose hydrolase</fullName>
        <ecNumber evidence="1">3.2.2.6</ecNumber>
    </recommendedName>
</protein>
<reference evidence="10 11" key="1">
    <citation type="submission" date="2020-02" db="EMBL/GenBank/DDBJ databases">
        <authorList>
            <person name="Ma Q."/>
            <person name="Huang Y."/>
            <person name="Song X."/>
            <person name="Pei D."/>
        </authorList>
    </citation>
    <scope>NUCLEOTIDE SEQUENCE [LARGE SCALE GENOMIC DNA]</scope>
    <source>
        <strain evidence="10">Sxm20200214</strain>
        <tissue evidence="10">Leaf</tissue>
    </source>
</reference>
<dbReference type="EC" id="3.2.2.6" evidence="1"/>
<dbReference type="PANTHER" id="PTHR11017">
    <property type="entry name" value="LEUCINE-RICH REPEAT-CONTAINING PROTEIN"/>
    <property type="match status" value="1"/>
</dbReference>
<dbReference type="SMART" id="SM00382">
    <property type="entry name" value="AAA"/>
    <property type="match status" value="2"/>
</dbReference>
<evidence type="ECO:0000313" key="10">
    <source>
        <dbReference type="EMBL" id="KAG2319141.1"/>
    </source>
</evidence>
<dbReference type="InterPro" id="IPR027417">
    <property type="entry name" value="P-loop_NTPase"/>
</dbReference>
<dbReference type="SMART" id="SM00367">
    <property type="entry name" value="LRR_CC"/>
    <property type="match status" value="7"/>
</dbReference>
<dbReference type="Pfam" id="PF00931">
    <property type="entry name" value="NB-ARC"/>
    <property type="match status" value="2"/>
</dbReference>
<keyword evidence="2" id="KW-0433">Leucine-rich repeat</keyword>
<dbReference type="InterPro" id="IPR035897">
    <property type="entry name" value="Toll_tir_struct_dom_sf"/>
</dbReference>
<dbReference type="SMART" id="SM00255">
    <property type="entry name" value="TIR"/>
    <property type="match status" value="2"/>
</dbReference>
<keyword evidence="8" id="KW-0812">Transmembrane</keyword>
<evidence type="ECO:0000256" key="4">
    <source>
        <dbReference type="ARBA" id="ARBA00022801"/>
    </source>
</evidence>
<dbReference type="InterPro" id="IPR058192">
    <property type="entry name" value="WHD_ROQ1-like"/>
</dbReference>
<keyword evidence="5" id="KW-0611">Plant defense</keyword>
<keyword evidence="8" id="KW-1133">Transmembrane helix</keyword>
<dbReference type="Pfam" id="PF23282">
    <property type="entry name" value="WHD_ROQ1"/>
    <property type="match status" value="2"/>
</dbReference>
<dbReference type="PRINTS" id="PR00364">
    <property type="entry name" value="DISEASERSIST"/>
</dbReference>
<feature type="domain" description="TIR" evidence="9">
    <location>
        <begin position="58"/>
        <end position="222"/>
    </location>
</feature>
<dbReference type="EMBL" id="JAAMPC010000003">
    <property type="protein sequence ID" value="KAG2319141.1"/>
    <property type="molecule type" value="Genomic_DNA"/>
</dbReference>
<feature type="transmembrane region" description="Helical" evidence="8">
    <location>
        <begin position="7"/>
        <end position="26"/>
    </location>
</feature>
<evidence type="ECO:0000256" key="8">
    <source>
        <dbReference type="SAM" id="Phobius"/>
    </source>
</evidence>
<dbReference type="InterPro" id="IPR006553">
    <property type="entry name" value="Leu-rich_rpt_Cys-con_subtyp"/>
</dbReference>
<dbReference type="SUPFAM" id="SSF52058">
    <property type="entry name" value="L domain-like"/>
    <property type="match status" value="3"/>
</dbReference>
<dbReference type="Gene3D" id="1.10.8.430">
    <property type="entry name" value="Helical domain of apoptotic protease-activating factors"/>
    <property type="match status" value="2"/>
</dbReference>
<dbReference type="GO" id="GO:0043531">
    <property type="term" value="F:ADP binding"/>
    <property type="evidence" value="ECO:0007669"/>
    <property type="project" value="InterPro"/>
</dbReference>
<dbReference type="SUPFAM" id="SSF46785">
    <property type="entry name" value="Winged helix' DNA-binding domain"/>
    <property type="match status" value="2"/>
</dbReference>
<dbReference type="Pfam" id="PF01582">
    <property type="entry name" value="TIR"/>
    <property type="match status" value="2"/>
</dbReference>
<keyword evidence="8" id="KW-0472">Membrane</keyword>
<comment type="catalytic activity">
    <reaction evidence="7">
        <text>NAD(+) + H2O = ADP-D-ribose + nicotinamide + H(+)</text>
        <dbReference type="Rhea" id="RHEA:16301"/>
        <dbReference type="ChEBI" id="CHEBI:15377"/>
        <dbReference type="ChEBI" id="CHEBI:15378"/>
        <dbReference type="ChEBI" id="CHEBI:17154"/>
        <dbReference type="ChEBI" id="CHEBI:57540"/>
        <dbReference type="ChEBI" id="CHEBI:57967"/>
        <dbReference type="EC" id="3.2.2.6"/>
    </reaction>
    <physiologicalReaction direction="left-to-right" evidence="7">
        <dbReference type="Rhea" id="RHEA:16302"/>
    </physiologicalReaction>
</comment>
<sequence>MDSYFSLTTVAAAAISFYALFGSIFFNRKSSKSNQENKTNTSSLTLLAPPSSSSPPNCLHHVFPSFHGTDVRTNFLSHIIKELRSKGIDVFIDNDIERSKSIGPELVDAIRGSRIAIVLLSKNYTSSTWCLNELVEIIKCREELGQAVMSLFYQVDPTDVKKQTGDFGKVFKKTCKGKTEDEIRRWKRALTEVAQIAGFHSSSGKNEAEMIEDIATDVSNKLNLSAPCSDFDGLVGMDSKMTKMRSLLQLDSDEVRIVGILGPSGIGKTTIARSLFNRHSQDFQLSVFIDNIKRNYAIPACSDDYSVKLNLQKHFMSQLTNETDIKNFSHLGVVKDRLKDKKVLVVLDDVDRSVQLEAMAKETSWFGPGSRIIITTQDRKVLKASGIKHIHKVKLPSNDEALQMFCMYAFDQKYPKDGFQELAWKVRDLVGKLPLGLKVMGSYFRGMSEQDWTEALPRLRTHLDRNREILSILKFSYDALHDEDKSLFLHIACFFNGEPVGIVEGCLAKCFLDVTQGIRVLVEKSLISIEEERIEMSKLLVQLGRQIVQNEFVSEPGKRRFLNDASDIGEVLNDDDNSGYSSVIGINLDEGDEITWTSERAFERLSNLQFIRIFGKCVSPQSMNYLSHKLRVLIWRNFKMTCFPSSFNPKFLVKLDMHSSKLVKFWEGIKPLNNLKWMDLRDSRKLEELPDLSTATNLHDLNLSDCERLVELPSSIGNAVNLHQLNFHNCMSLLRLPSSIGNAVNLRELNLEYCSRLVELPSSIWNIVNLELLNLAYCSSLVELPSSKDRSDLLQSYYESSTELELPDLSTAANLYALSLRYCGGLVKLPYSIRNATNLQNLDLSECSSLVELPSFIGNAINLKELDLRYCSSLVELPSSMRNLGRLSKLELKGCSKLEVPFNIEKVIDSIYINLGHCSTMVELPSSIENAINLQELNLNDCSSPVEIPFSIGNAFYLQSLNMSYCSRLVKLPSSIGNIVNFEEQDLDHCSGLVELSSPVSNLGRLSELKLKECSKLEVLLASINLETLGEVTLSDWSLLKSYPESSTDVQEIDPWVERISGLRELVQSGMEKLESLPQLPDSLWELDADNGEPLERLGISFSNPDINLSFLNYFKLNQEEKDHIIQTQTSDYEVFPGGEVPTCFTYQSSGSSLTVKLNQTPLGTSTKFKACIVCGGEDEMGFREWERASVSCSITSGGIVLSSCLKIIEQFLPGNLYTFEFEVETEELTSTELVFDFHGADVRTKFLSHVLKELRSKGIDSFIDNDIERSKLIGPELLEAIRGSRIAIVLLSQNYTSSTWCLNELVEIMKCREEFGQTVMPLFYEVDPTDIKKQTGDFGKVFKETCKGKTKEEIRRWKHALTEVAQIAGFHSAKGDNEAEMIEDIATDVSNKLNLSASSNDFDGLVGMEARLAEMRPVLQLDSDEVRKIGILGPPGIGKTTIARSLFNRHSQDFQLCVFMDNIKRKYVIMACSDDYSVKLDLQKQFMSQLTNETGIKIPHLGVAKDRLKDKKVLVVLDDVDQLVQLEAMAKETSWFGPGSRIIITTQDENVLKASGINHIHRVNLPSDDEALQIFCMYAFGHKYPKDGFKKLACEVRSLVGGLPLGLRVMGSYFRGMSEQDWREALPRLKIHLDRNGEIANILKFSYDALNDEDKELFLHIACFFSGEPVDMVERCLEKCFEDVRQGLRVLSEKSLIYRKSGLIMMSTLLFQLGRQIVRKESVSEPGKRQFLNDAIDIGEVLSDDKADSRSVIGINVNEKITSWTSERAFERLSNLQFLRIQSYHTDLRSMDYVSRKLKLLIWPMFPLSCFPSSFNPKFLVKLEMESSELKKLWEGTQPLSNLKWMDLSSSDCLKELPNLSTGTNLQALNLSYCSRLEELPDLSTATNLQKLELKYCSSLVELPYSIGNAVNLRELDLSNCSSLVKLPFSIGNAINLCKMNLSYCSSLVEIPSSIGNAVKLRELDLSYCSSLVELPLSIGNAVNLKELNLSHCSNLVELPSSMRNLGILSELKLKECTKLEVVLTNINLESLKELNLSGCSLLKIYPESSTDIQELDPWLWRKSRLQFLALRGMKKLVSLLPLPDSLLELDAEDCESLERLDFSFCNPNIRLNFLNCFKLNQEARDLIIRTPTNQYAAFPAGEVPICFTYRSYGSSVTVKLNQNPPVGTATKFKACFICAVEDEEDFQNSESVFCSITSGGNAVTAFFKILHRFLPGHLYTFNVEVETEDVTSTELVFEFNLGYSDTNVTIKECGILQLLEVPLMSFRDGYEDYEPLGIEI</sequence>
<dbReference type="InterPro" id="IPR044974">
    <property type="entry name" value="Disease_R_plants"/>
</dbReference>
<evidence type="ECO:0000256" key="5">
    <source>
        <dbReference type="ARBA" id="ARBA00022821"/>
    </source>
</evidence>
<feature type="domain" description="TIR" evidence="9">
    <location>
        <begin position="1230"/>
        <end position="1394"/>
    </location>
</feature>
<dbReference type="PROSITE" id="PS50104">
    <property type="entry name" value="TIR"/>
    <property type="match status" value="2"/>
</dbReference>
<dbReference type="Proteomes" id="UP000886595">
    <property type="component" value="Unassembled WGS sequence"/>
</dbReference>
<comment type="caution">
    <text evidence="10">The sequence shown here is derived from an EMBL/GenBank/DDBJ whole genome shotgun (WGS) entry which is preliminary data.</text>
</comment>
<dbReference type="GO" id="GO:0007165">
    <property type="term" value="P:signal transduction"/>
    <property type="evidence" value="ECO:0007669"/>
    <property type="project" value="InterPro"/>
</dbReference>
<organism evidence="10 11">
    <name type="scientific">Brassica carinata</name>
    <name type="common">Ethiopian mustard</name>
    <name type="synonym">Abyssinian cabbage</name>
    <dbReference type="NCBI Taxonomy" id="52824"/>
    <lineage>
        <taxon>Eukaryota</taxon>
        <taxon>Viridiplantae</taxon>
        <taxon>Streptophyta</taxon>
        <taxon>Embryophyta</taxon>
        <taxon>Tracheophyta</taxon>
        <taxon>Spermatophyta</taxon>
        <taxon>Magnoliopsida</taxon>
        <taxon>eudicotyledons</taxon>
        <taxon>Gunneridae</taxon>
        <taxon>Pentapetalae</taxon>
        <taxon>rosids</taxon>
        <taxon>malvids</taxon>
        <taxon>Brassicales</taxon>
        <taxon>Brassicaceae</taxon>
        <taxon>Brassiceae</taxon>
        <taxon>Brassica</taxon>
    </lineage>
</organism>
<evidence type="ECO:0000256" key="6">
    <source>
        <dbReference type="ARBA" id="ARBA00023027"/>
    </source>
</evidence>
<evidence type="ECO:0000256" key="2">
    <source>
        <dbReference type="ARBA" id="ARBA00022614"/>
    </source>
</evidence>
<dbReference type="Pfam" id="PF00560">
    <property type="entry name" value="LRR_1"/>
    <property type="match status" value="2"/>
</dbReference>
<dbReference type="InterPro" id="IPR000157">
    <property type="entry name" value="TIR_dom"/>
</dbReference>
<evidence type="ECO:0000256" key="3">
    <source>
        <dbReference type="ARBA" id="ARBA00022737"/>
    </source>
</evidence>
<dbReference type="Gene3D" id="3.40.50.300">
    <property type="entry name" value="P-loop containing nucleotide triphosphate hydrolases"/>
    <property type="match status" value="2"/>
</dbReference>
<name>A0A8X7VWT4_BRACI</name>
<dbReference type="SUPFAM" id="SSF52540">
    <property type="entry name" value="P-loop containing nucleoside triphosphate hydrolases"/>
    <property type="match status" value="2"/>
</dbReference>
<dbReference type="Gene3D" id="3.80.10.10">
    <property type="entry name" value="Ribonuclease Inhibitor"/>
    <property type="match status" value="5"/>
</dbReference>